<keyword evidence="5" id="KW-0472">Membrane</keyword>
<dbReference type="InterPro" id="IPR000223">
    <property type="entry name" value="Pept_S26A_signal_pept_1"/>
</dbReference>
<keyword evidence="8" id="KW-0645">Protease</keyword>
<dbReference type="GO" id="GO:0006465">
    <property type="term" value="P:signal peptide processing"/>
    <property type="evidence" value="ECO:0007669"/>
    <property type="project" value="InterPro"/>
</dbReference>
<dbReference type="InterPro" id="IPR036286">
    <property type="entry name" value="LexA/Signal_pep-like_sf"/>
</dbReference>
<evidence type="ECO:0000313" key="10">
    <source>
        <dbReference type="EMBL" id="OII76309.1"/>
    </source>
</evidence>
<accession>A0A1J4MTT9</accession>
<dbReference type="AlphaFoldDB" id="A0A1J4MTT9"/>
<dbReference type="PRINTS" id="PR00727">
    <property type="entry name" value="LEADERPTASE"/>
</dbReference>
<organism evidence="10 11">
    <name type="scientific">Cryptosporidium andersoni</name>
    <dbReference type="NCBI Taxonomy" id="117008"/>
    <lineage>
        <taxon>Eukaryota</taxon>
        <taxon>Sar</taxon>
        <taxon>Alveolata</taxon>
        <taxon>Apicomplexa</taxon>
        <taxon>Conoidasida</taxon>
        <taxon>Coccidia</taxon>
        <taxon>Eucoccidiorida</taxon>
        <taxon>Eimeriorina</taxon>
        <taxon>Cryptosporidiidae</taxon>
        <taxon>Cryptosporidium</taxon>
    </lineage>
</organism>
<comment type="similarity">
    <text evidence="6">Belongs to the peptidase S26 family. IMP1 subfamily.</text>
</comment>
<feature type="domain" description="Peptidase S26" evidence="9">
    <location>
        <begin position="13"/>
        <end position="170"/>
    </location>
</feature>
<dbReference type="CDD" id="cd06530">
    <property type="entry name" value="S26_SPase_I"/>
    <property type="match status" value="1"/>
</dbReference>
<dbReference type="EMBL" id="LRBS01000067">
    <property type="protein sequence ID" value="OII76309.1"/>
    <property type="molecule type" value="Genomic_DNA"/>
</dbReference>
<feature type="active site" evidence="7">
    <location>
        <position position="91"/>
    </location>
</feature>
<dbReference type="InterPro" id="IPR019533">
    <property type="entry name" value="Peptidase_S26"/>
</dbReference>
<dbReference type="SUPFAM" id="SSF51306">
    <property type="entry name" value="LexA/Signal peptidase"/>
    <property type="match status" value="1"/>
</dbReference>
<evidence type="ECO:0000313" key="11">
    <source>
        <dbReference type="Proteomes" id="UP000186804"/>
    </source>
</evidence>
<name>A0A1J4MTT9_9CRYT</name>
<reference evidence="10 11" key="1">
    <citation type="submission" date="2016-10" db="EMBL/GenBank/DDBJ databases">
        <title>Reductive evolution of mitochondrial metabolism and differential evolution of invasion-related proteins in Cryptosporidium.</title>
        <authorList>
            <person name="Liu S."/>
            <person name="Roellig D.M."/>
            <person name="Guo Y."/>
            <person name="Li N."/>
            <person name="Frace M.A."/>
            <person name="Tang K."/>
            <person name="Zhang L."/>
            <person name="Feng Y."/>
            <person name="Xiao L."/>
        </authorList>
    </citation>
    <scope>NUCLEOTIDE SEQUENCE [LARGE SCALE GENOMIC DNA]</scope>
    <source>
        <strain evidence="10">30847</strain>
    </source>
</reference>
<sequence length="182" mass="20928">MTFKDFSKKGLKLLQILGVFHVFHEYLLDFCIAVGPSMLPTIGPSNEILIYERLSRWFPNFKLKYWPKLNINRNDIVIAISKDDPEIRICKRVLAIANDLVTICPDFTIISKLGDIHSTDIATFTQCSTYFVPPGYVWLQGDNSKCSRDSRHYGPVPKPMISGKVLYKIWPPNLWGSIYKRS</sequence>
<evidence type="ECO:0000256" key="2">
    <source>
        <dbReference type="ARBA" id="ARBA00022792"/>
    </source>
</evidence>
<dbReference type="Proteomes" id="UP000186804">
    <property type="component" value="Unassembled WGS sequence"/>
</dbReference>
<comment type="caution">
    <text evidence="10">The sequence shown here is derived from an EMBL/GenBank/DDBJ whole genome shotgun (WGS) entry which is preliminary data.</text>
</comment>
<proteinExistence type="inferred from homology"/>
<comment type="subcellular location">
    <subcellularLocation>
        <location evidence="1 8">Mitochondrion inner membrane</location>
    </subcellularLocation>
</comment>
<dbReference type="NCBIfam" id="TIGR02227">
    <property type="entry name" value="sigpep_I_bact"/>
    <property type="match status" value="1"/>
</dbReference>
<dbReference type="OrthoDB" id="308440at2759"/>
<dbReference type="GeneID" id="92365252"/>
<dbReference type="Pfam" id="PF10502">
    <property type="entry name" value="Peptidase_S26"/>
    <property type="match status" value="1"/>
</dbReference>
<keyword evidence="2 8" id="KW-0999">Mitochondrion inner membrane</keyword>
<evidence type="ECO:0000256" key="1">
    <source>
        <dbReference type="ARBA" id="ARBA00004273"/>
    </source>
</evidence>
<keyword evidence="3 8" id="KW-0378">Hydrolase</keyword>
<dbReference type="GO" id="GO:0042720">
    <property type="term" value="C:mitochondrial inner membrane peptidase complex"/>
    <property type="evidence" value="ECO:0007669"/>
    <property type="project" value="TreeGrafter"/>
</dbReference>
<dbReference type="EC" id="3.4.21.-" evidence="8"/>
<evidence type="ECO:0000256" key="7">
    <source>
        <dbReference type="PIRSR" id="PIRSR600223-1"/>
    </source>
</evidence>
<dbReference type="RefSeq" id="XP_067068155.1">
    <property type="nucleotide sequence ID" value="XM_067211306.1"/>
</dbReference>
<evidence type="ECO:0000256" key="3">
    <source>
        <dbReference type="ARBA" id="ARBA00022801"/>
    </source>
</evidence>
<dbReference type="Gene3D" id="2.10.109.10">
    <property type="entry name" value="Umud Fragment, subunit A"/>
    <property type="match status" value="1"/>
</dbReference>
<evidence type="ECO:0000256" key="8">
    <source>
        <dbReference type="RuleBase" id="RU362041"/>
    </source>
</evidence>
<protein>
    <recommendedName>
        <fullName evidence="8">Mitochondrial inner membrane protease subunit</fullName>
        <ecNumber evidence="8">3.4.21.-</ecNumber>
    </recommendedName>
</protein>
<dbReference type="PANTHER" id="PTHR12383:SF16">
    <property type="entry name" value="MITOCHONDRIAL INNER MEMBRANE PROTEASE SUBUNIT 1"/>
    <property type="match status" value="1"/>
</dbReference>
<dbReference type="GO" id="GO:0006627">
    <property type="term" value="P:protein processing involved in protein targeting to mitochondrion"/>
    <property type="evidence" value="ECO:0007669"/>
    <property type="project" value="TreeGrafter"/>
</dbReference>
<feature type="active site" evidence="7">
    <location>
        <position position="37"/>
    </location>
</feature>
<keyword evidence="4 8" id="KW-0496">Mitochondrion</keyword>
<dbReference type="InterPro" id="IPR052064">
    <property type="entry name" value="Mito_IMP1_subunit"/>
</dbReference>
<evidence type="ECO:0000259" key="9">
    <source>
        <dbReference type="Pfam" id="PF10502"/>
    </source>
</evidence>
<keyword evidence="11" id="KW-1185">Reference proteome</keyword>
<dbReference type="VEuPathDB" id="CryptoDB:cand_010670"/>
<dbReference type="PANTHER" id="PTHR12383">
    <property type="entry name" value="PROTEASE FAMILY S26 MITOCHONDRIAL INNER MEMBRANE PROTEASE-RELATED"/>
    <property type="match status" value="1"/>
</dbReference>
<evidence type="ECO:0000256" key="5">
    <source>
        <dbReference type="ARBA" id="ARBA00023136"/>
    </source>
</evidence>
<evidence type="ECO:0000256" key="4">
    <source>
        <dbReference type="ARBA" id="ARBA00023128"/>
    </source>
</evidence>
<gene>
    <name evidence="10" type="ORF">cand_010670</name>
</gene>
<evidence type="ECO:0000256" key="6">
    <source>
        <dbReference type="ARBA" id="ARBA00038445"/>
    </source>
</evidence>
<dbReference type="GO" id="GO:0004252">
    <property type="term" value="F:serine-type endopeptidase activity"/>
    <property type="evidence" value="ECO:0007669"/>
    <property type="project" value="InterPro"/>
</dbReference>